<dbReference type="EMBL" id="WHPN01000264">
    <property type="protein sequence ID" value="KAF4408749.1"/>
    <property type="molecule type" value="Genomic_DNA"/>
</dbReference>
<evidence type="ECO:0000313" key="1">
    <source>
        <dbReference type="EMBL" id="KAF4408749.1"/>
    </source>
</evidence>
<comment type="caution">
    <text evidence="1">The sequence shown here is derived from an EMBL/GenBank/DDBJ whole genome shotgun (WGS) entry which is preliminary data.</text>
</comment>
<evidence type="ECO:0000313" key="2">
    <source>
        <dbReference type="Proteomes" id="UP000621266"/>
    </source>
</evidence>
<dbReference type="Proteomes" id="UP000621266">
    <property type="component" value="Unassembled WGS sequence"/>
</dbReference>
<reference evidence="1 2" key="1">
    <citation type="submission" date="2019-10" db="EMBL/GenBank/DDBJ databases">
        <title>Streptomyces tenebrisbrunneis sp.nov., an endogenous actinomycete isolated from of Lycium ruthenicum.</title>
        <authorList>
            <person name="Ma L."/>
        </authorList>
    </citation>
    <scope>NUCLEOTIDE SEQUENCE [LARGE SCALE GENOMIC DNA]</scope>
    <source>
        <strain evidence="1 2">TRM 66187</strain>
    </source>
</reference>
<name>A0ABQ7FK55_9ACTN</name>
<proteinExistence type="predicted"/>
<dbReference type="RefSeq" id="WP_156206044.1">
    <property type="nucleotide sequence ID" value="NZ_WHPN01000264.1"/>
</dbReference>
<sequence>MPERITLMAAGELRDALNAHARGDLPAAVHGLMSIDPDSWQAIAERLAAVGGTLPELLDTVKGDTP</sequence>
<accession>A0ABQ7FK55</accession>
<protein>
    <submittedName>
        <fullName evidence="1">Uncharacterized protein</fullName>
    </submittedName>
</protein>
<gene>
    <name evidence="1" type="ORF">GCU69_12565</name>
</gene>
<keyword evidence="2" id="KW-1185">Reference proteome</keyword>
<organism evidence="1 2">
    <name type="scientific">Streptomyces lycii</name>
    <dbReference type="NCBI Taxonomy" id="2654337"/>
    <lineage>
        <taxon>Bacteria</taxon>
        <taxon>Bacillati</taxon>
        <taxon>Actinomycetota</taxon>
        <taxon>Actinomycetes</taxon>
        <taxon>Kitasatosporales</taxon>
        <taxon>Streptomycetaceae</taxon>
        <taxon>Streptomyces</taxon>
    </lineage>
</organism>